<keyword evidence="1" id="KW-0732">Signal</keyword>
<evidence type="ECO:0000313" key="2">
    <source>
        <dbReference type="EMBL" id="PTQ74925.1"/>
    </source>
</evidence>
<comment type="caution">
    <text evidence="2">The sequence shown here is derived from an EMBL/GenBank/DDBJ whole genome shotgun (WGS) entry which is preliminary data.</text>
</comment>
<dbReference type="Proteomes" id="UP000244077">
    <property type="component" value="Unassembled WGS sequence"/>
</dbReference>
<organism evidence="2 3">
    <name type="scientific">Celeribacter persicus</name>
    <dbReference type="NCBI Taxonomy" id="1651082"/>
    <lineage>
        <taxon>Bacteria</taxon>
        <taxon>Pseudomonadati</taxon>
        <taxon>Pseudomonadota</taxon>
        <taxon>Alphaproteobacteria</taxon>
        <taxon>Rhodobacterales</taxon>
        <taxon>Roseobacteraceae</taxon>
        <taxon>Celeribacter</taxon>
    </lineage>
</organism>
<feature type="signal peptide" evidence="1">
    <location>
        <begin position="1"/>
        <end position="26"/>
    </location>
</feature>
<accession>A0A2T5HTK5</accession>
<keyword evidence="3" id="KW-1185">Reference proteome</keyword>
<dbReference type="OrthoDB" id="7836640at2"/>
<feature type="chain" id="PRO_5015650163" description="Lipoprotein" evidence="1">
    <location>
        <begin position="27"/>
        <end position="209"/>
    </location>
</feature>
<dbReference type="EMBL" id="QAOH01000003">
    <property type="protein sequence ID" value="PTQ74925.1"/>
    <property type="molecule type" value="Genomic_DNA"/>
</dbReference>
<evidence type="ECO:0000256" key="1">
    <source>
        <dbReference type="SAM" id="SignalP"/>
    </source>
</evidence>
<name>A0A2T5HTK5_9RHOB</name>
<dbReference type="AlphaFoldDB" id="A0A2T5HTK5"/>
<sequence>MVKAIKRRFKIVAVFFSCALLLTACAQTWSTDYDQAPAAQVARGWNVSSLSVNVPKELTVSEANVYAPNADIVWREDPLGDRHEQVRSIVTVAAKRGVAGLSGRTPVKLTITVHEFHALSDITRYQLSHSGVHNIRFSIAVHDARSGKLLAYEEGVKADLIAFTGQQAREAEKLGLTQKVRITDHIAKVIASWLGTGPDVRTSFVRSGR</sequence>
<dbReference type="PROSITE" id="PS51257">
    <property type="entry name" value="PROKAR_LIPOPROTEIN"/>
    <property type="match status" value="1"/>
</dbReference>
<protein>
    <recommendedName>
        <fullName evidence="4">Lipoprotein</fullName>
    </recommendedName>
</protein>
<dbReference type="InterPro" id="IPR046705">
    <property type="entry name" value="DUF6778"/>
</dbReference>
<evidence type="ECO:0008006" key="4">
    <source>
        <dbReference type="Google" id="ProtNLM"/>
    </source>
</evidence>
<dbReference type="Pfam" id="PF20569">
    <property type="entry name" value="DUF6778"/>
    <property type="match status" value="1"/>
</dbReference>
<proteinExistence type="predicted"/>
<gene>
    <name evidence="2" type="ORF">C8N42_103216</name>
</gene>
<reference evidence="2 3" key="1">
    <citation type="submission" date="2018-04" db="EMBL/GenBank/DDBJ databases">
        <title>Genomic Encyclopedia of Archaeal and Bacterial Type Strains, Phase II (KMG-II): from individual species to whole genera.</title>
        <authorList>
            <person name="Goeker M."/>
        </authorList>
    </citation>
    <scope>NUCLEOTIDE SEQUENCE [LARGE SCALE GENOMIC DNA]</scope>
    <source>
        <strain evidence="2 3">DSM 100434</strain>
    </source>
</reference>
<evidence type="ECO:0000313" key="3">
    <source>
        <dbReference type="Proteomes" id="UP000244077"/>
    </source>
</evidence>
<dbReference type="RefSeq" id="WP_107815586.1">
    <property type="nucleotide sequence ID" value="NZ_QAOH01000003.1"/>
</dbReference>